<name>A0A553HUJ9_9PEZI</name>
<sequence length="512" mass="57862">MRGPARVADAVQFRSVRLMLASYRLLLHPLSKYPGPLLAKLTQAYAGFYAVQKRLHIEVYQFHKRYGPVVRVGPDRLSFNTVTALKDIYQNERVTKASTYLVTTRNNVFNVFSAIDNNLHRQKRQIVTQAISDRSIRAFEPTLLEKLDVTLKQILHAARTSTPADITEKSRQLALDVVGQLAFGYDLHIQTKEDNRFMMKGMTFGNFRGNVYQHFPLLSKLYIDKIGDKVFYEARERYFRLLEKMISSRVAQDKGAKNDFYSIAADSYQDTSRGSELWLESIFFLVAGGDTTATAICGTLFYLSRYPDCYRRLAQEIRSTFKNGGEIKTSPQLASCHYLRACIDESMRMSPPVSTTLWREQVSGTDTNTPLIVDGHVIPKGTLVGVNIYALHHNEEYFPDPFIYKPERWLDGEAGDRINSIAAFAPFSTGPRSCAGKSLAYLETSLFVAKTLWYFDFEPAPGKLGEAGGGTAGLNDGRGRPNEYQIEDIFTSRHEGPHLKFVPRGNTCSDLE</sequence>
<keyword evidence="3 5" id="KW-0479">Metal-binding</keyword>
<dbReference type="PRINTS" id="PR00463">
    <property type="entry name" value="EP450I"/>
</dbReference>
<dbReference type="InterPro" id="IPR002401">
    <property type="entry name" value="Cyt_P450_E_grp-I"/>
</dbReference>
<dbReference type="PROSITE" id="PS00086">
    <property type="entry name" value="CYTOCHROME_P450"/>
    <property type="match status" value="1"/>
</dbReference>
<dbReference type="PRINTS" id="PR00385">
    <property type="entry name" value="P450"/>
</dbReference>
<dbReference type="Gene3D" id="1.10.630.10">
    <property type="entry name" value="Cytochrome P450"/>
    <property type="match status" value="1"/>
</dbReference>
<comment type="similarity">
    <text evidence="6">Belongs to the cytochrome P450 family.</text>
</comment>
<evidence type="ECO:0000313" key="7">
    <source>
        <dbReference type="EMBL" id="TRX91633.1"/>
    </source>
</evidence>
<dbReference type="PANTHER" id="PTHR24305:SF226">
    <property type="entry name" value="CYTOCHROME P450 MONOOXYGENASE"/>
    <property type="match status" value="1"/>
</dbReference>
<evidence type="ECO:0000256" key="1">
    <source>
        <dbReference type="ARBA" id="ARBA00001971"/>
    </source>
</evidence>
<evidence type="ECO:0000313" key="8">
    <source>
        <dbReference type="Proteomes" id="UP000319160"/>
    </source>
</evidence>
<dbReference type="SUPFAM" id="SSF48264">
    <property type="entry name" value="Cytochrome P450"/>
    <property type="match status" value="1"/>
</dbReference>
<protein>
    <recommendedName>
        <fullName evidence="9">Cytochrome P450</fullName>
    </recommendedName>
</protein>
<evidence type="ECO:0000256" key="6">
    <source>
        <dbReference type="RuleBase" id="RU000461"/>
    </source>
</evidence>
<keyword evidence="4 5" id="KW-0408">Iron</keyword>
<dbReference type="GO" id="GO:0020037">
    <property type="term" value="F:heme binding"/>
    <property type="evidence" value="ECO:0007669"/>
    <property type="project" value="InterPro"/>
</dbReference>
<keyword evidence="2 5" id="KW-0349">Heme</keyword>
<dbReference type="InterPro" id="IPR017972">
    <property type="entry name" value="Cyt_P450_CS"/>
</dbReference>
<dbReference type="Pfam" id="PF00067">
    <property type="entry name" value="p450"/>
    <property type="match status" value="1"/>
</dbReference>
<evidence type="ECO:0008006" key="9">
    <source>
        <dbReference type="Google" id="ProtNLM"/>
    </source>
</evidence>
<dbReference type="PANTHER" id="PTHR24305">
    <property type="entry name" value="CYTOCHROME P450"/>
    <property type="match status" value="1"/>
</dbReference>
<dbReference type="EMBL" id="VFLP01000043">
    <property type="protein sequence ID" value="TRX91633.1"/>
    <property type="molecule type" value="Genomic_DNA"/>
</dbReference>
<dbReference type="InterPro" id="IPR050121">
    <property type="entry name" value="Cytochrome_P450_monoxygenase"/>
</dbReference>
<evidence type="ECO:0000256" key="4">
    <source>
        <dbReference type="ARBA" id="ARBA00023004"/>
    </source>
</evidence>
<dbReference type="GO" id="GO:0016705">
    <property type="term" value="F:oxidoreductase activity, acting on paired donors, with incorporation or reduction of molecular oxygen"/>
    <property type="evidence" value="ECO:0007669"/>
    <property type="project" value="InterPro"/>
</dbReference>
<keyword evidence="6" id="KW-0560">Oxidoreductase</keyword>
<gene>
    <name evidence="7" type="ORF">FHL15_007415</name>
</gene>
<dbReference type="GO" id="GO:0004497">
    <property type="term" value="F:monooxygenase activity"/>
    <property type="evidence" value="ECO:0007669"/>
    <property type="project" value="UniProtKB-KW"/>
</dbReference>
<dbReference type="CDD" id="cd11061">
    <property type="entry name" value="CYP67-like"/>
    <property type="match status" value="1"/>
</dbReference>
<comment type="caution">
    <text evidence="7">The sequence shown here is derived from an EMBL/GenBank/DDBJ whole genome shotgun (WGS) entry which is preliminary data.</text>
</comment>
<dbReference type="STRING" id="2512241.A0A553HUJ9"/>
<accession>A0A553HUJ9</accession>
<dbReference type="AlphaFoldDB" id="A0A553HUJ9"/>
<dbReference type="InterPro" id="IPR001128">
    <property type="entry name" value="Cyt_P450"/>
</dbReference>
<keyword evidence="8" id="KW-1185">Reference proteome</keyword>
<evidence type="ECO:0000256" key="2">
    <source>
        <dbReference type="ARBA" id="ARBA00022617"/>
    </source>
</evidence>
<dbReference type="InterPro" id="IPR036396">
    <property type="entry name" value="Cyt_P450_sf"/>
</dbReference>
<evidence type="ECO:0000256" key="5">
    <source>
        <dbReference type="PIRSR" id="PIRSR602401-1"/>
    </source>
</evidence>
<comment type="cofactor">
    <cofactor evidence="1 5">
        <name>heme</name>
        <dbReference type="ChEBI" id="CHEBI:30413"/>
    </cofactor>
</comment>
<reference evidence="8" key="1">
    <citation type="submission" date="2019-06" db="EMBL/GenBank/DDBJ databases">
        <title>Draft genome sequence of the griseofulvin-producing fungus Xylaria cubensis strain G536.</title>
        <authorList>
            <person name="Mead M.E."/>
            <person name="Raja H.A."/>
            <person name="Steenwyk J.L."/>
            <person name="Knowles S.L."/>
            <person name="Oberlies N.H."/>
            <person name="Rokas A."/>
        </authorList>
    </citation>
    <scope>NUCLEOTIDE SEQUENCE [LARGE SCALE GENOMIC DNA]</scope>
    <source>
        <strain evidence="8">G536</strain>
    </source>
</reference>
<proteinExistence type="inferred from homology"/>
<evidence type="ECO:0000256" key="3">
    <source>
        <dbReference type="ARBA" id="ARBA00022723"/>
    </source>
</evidence>
<dbReference type="Proteomes" id="UP000319160">
    <property type="component" value="Unassembled WGS sequence"/>
</dbReference>
<dbReference type="GO" id="GO:0005506">
    <property type="term" value="F:iron ion binding"/>
    <property type="evidence" value="ECO:0007669"/>
    <property type="project" value="InterPro"/>
</dbReference>
<keyword evidence="6" id="KW-0503">Monooxygenase</keyword>
<dbReference type="OrthoDB" id="1470350at2759"/>
<organism evidence="7 8">
    <name type="scientific">Xylaria flabelliformis</name>
    <dbReference type="NCBI Taxonomy" id="2512241"/>
    <lineage>
        <taxon>Eukaryota</taxon>
        <taxon>Fungi</taxon>
        <taxon>Dikarya</taxon>
        <taxon>Ascomycota</taxon>
        <taxon>Pezizomycotina</taxon>
        <taxon>Sordariomycetes</taxon>
        <taxon>Xylariomycetidae</taxon>
        <taxon>Xylariales</taxon>
        <taxon>Xylariaceae</taxon>
        <taxon>Xylaria</taxon>
    </lineage>
</organism>
<feature type="binding site" description="axial binding residue" evidence="5">
    <location>
        <position position="434"/>
    </location>
    <ligand>
        <name>heme</name>
        <dbReference type="ChEBI" id="CHEBI:30413"/>
    </ligand>
    <ligandPart>
        <name>Fe</name>
        <dbReference type="ChEBI" id="CHEBI:18248"/>
    </ligandPart>
</feature>